<proteinExistence type="inferred from homology"/>
<evidence type="ECO:0000256" key="1">
    <source>
        <dbReference type="ARBA" id="ARBA00008775"/>
    </source>
</evidence>
<keyword evidence="5" id="KW-1185">Reference proteome</keyword>
<feature type="region of interest" description="Disordered" evidence="2">
    <location>
        <begin position="174"/>
        <end position="317"/>
    </location>
</feature>
<dbReference type="InterPro" id="IPR051324">
    <property type="entry name" value="Stress/Tellurium_Resist"/>
</dbReference>
<evidence type="ECO:0000313" key="5">
    <source>
        <dbReference type="Proteomes" id="UP001431429"/>
    </source>
</evidence>
<feature type="compositionally biased region" description="Pro residues" evidence="2">
    <location>
        <begin position="225"/>
        <end position="241"/>
    </location>
</feature>
<accession>A0ABT0URM3</accession>
<comment type="similarity">
    <text evidence="1">Belongs to the CAPAB/TerDEXZ family.</text>
</comment>
<feature type="domain" description="TerD" evidence="3">
    <location>
        <begin position="15"/>
        <end position="169"/>
    </location>
</feature>
<evidence type="ECO:0000256" key="2">
    <source>
        <dbReference type="SAM" id="MobiDB-lite"/>
    </source>
</evidence>
<reference evidence="4" key="1">
    <citation type="submission" date="2022-06" db="EMBL/GenBank/DDBJ databases">
        <title>Genome public.</title>
        <authorList>
            <person name="Sun Q."/>
        </authorList>
    </citation>
    <scope>NUCLEOTIDE SEQUENCE</scope>
    <source>
        <strain evidence="4">CWNU-1</strain>
    </source>
</reference>
<evidence type="ECO:0000313" key="4">
    <source>
        <dbReference type="EMBL" id="MCM2391264.1"/>
    </source>
</evidence>
<dbReference type="Proteomes" id="UP001431429">
    <property type="component" value="Unassembled WGS sequence"/>
</dbReference>
<feature type="compositionally biased region" description="Pro residues" evidence="2">
    <location>
        <begin position="251"/>
        <end position="277"/>
    </location>
</feature>
<dbReference type="PANTHER" id="PTHR32097">
    <property type="entry name" value="CAMP-BINDING PROTEIN 1-RELATED"/>
    <property type="match status" value="1"/>
</dbReference>
<protein>
    <submittedName>
        <fullName evidence="4">TerD family protein</fullName>
    </submittedName>
</protein>
<sequence>MTQIIKGANVLVPTSRLRVAVGRSAAPGVPGVDASALLLDASGKVRGDADLVFYNQPQHPSGAVRHSGTAQGNGQLAEWLELDLVGIEPAVQRVVLAASCDGGVFGAVPGLFIQALGPDGVVVMHYAVTDATTETAFVLGEFYRRNGMWRFRAVGQGYASGLAGLATDFGITVAEPTAPPAPQPTTPPAPVPYQPQPAPPPAFQVPSAPQAFPPPAAPAAYAHPAPAPYQQPAPPPAPAPFQPLAGHPAPAAYPPQAAPGGYPPPAAYPAYPRPAGPTPYQQQPSPPPAHQQPAQPAPVAPPPDPFGTLPSFHPFTRRGHGTVTVSVDVPLPPGPALIEAWRQGDGYFSVKSLSHRHEPEDRYFSTGLTDFRGRAITRIPTQGQLRLRVEADGNWTVVIHPLSAIRRLDRLAVQGRGDEVFAYTGPPAELDVSFRGDRYDHDDITITTRALFGPEDSFDHPEPLLRDAVGPFRQTVPLFEGPLFLTVQSEGQWSLHIRPPRT</sequence>
<gene>
    <name evidence="4" type="ORF">NBG84_23725</name>
</gene>
<dbReference type="EMBL" id="JAMQAW010000029">
    <property type="protein sequence ID" value="MCM2391264.1"/>
    <property type="molecule type" value="Genomic_DNA"/>
</dbReference>
<feature type="compositionally biased region" description="Pro residues" evidence="2">
    <location>
        <begin position="284"/>
        <end position="305"/>
    </location>
</feature>
<dbReference type="Pfam" id="PF02342">
    <property type="entry name" value="TerD"/>
    <property type="match status" value="1"/>
</dbReference>
<dbReference type="InterPro" id="IPR003325">
    <property type="entry name" value="TerD"/>
</dbReference>
<dbReference type="PANTHER" id="PTHR32097:SF4">
    <property type="entry name" value="GENERAL STRESS PROTEIN 16U"/>
    <property type="match status" value="1"/>
</dbReference>
<feature type="compositionally biased region" description="Pro residues" evidence="2">
    <location>
        <begin position="177"/>
        <end position="203"/>
    </location>
</feature>
<dbReference type="CDD" id="cd06974">
    <property type="entry name" value="TerD_like"/>
    <property type="match status" value="1"/>
</dbReference>
<name>A0ABT0URM3_9ACTN</name>
<dbReference type="PRINTS" id="PR01217">
    <property type="entry name" value="PRICHEXTENSN"/>
</dbReference>
<comment type="caution">
    <text evidence="4">The sequence shown here is derived from an EMBL/GenBank/DDBJ whole genome shotgun (WGS) entry which is preliminary data.</text>
</comment>
<dbReference type="Gene3D" id="2.60.60.30">
    <property type="entry name" value="sav2460 like domains"/>
    <property type="match status" value="1"/>
</dbReference>
<dbReference type="RefSeq" id="WP_250921584.1">
    <property type="nucleotide sequence ID" value="NZ_JAMQAW010000029.1"/>
</dbReference>
<evidence type="ECO:0000259" key="3">
    <source>
        <dbReference type="Pfam" id="PF02342"/>
    </source>
</evidence>
<organism evidence="4 5">
    <name type="scientific">Streptomyces albipurpureus</name>
    <dbReference type="NCBI Taxonomy" id="2897419"/>
    <lineage>
        <taxon>Bacteria</taxon>
        <taxon>Bacillati</taxon>
        <taxon>Actinomycetota</taxon>
        <taxon>Actinomycetes</taxon>
        <taxon>Kitasatosporales</taxon>
        <taxon>Streptomycetaceae</taxon>
        <taxon>Streptomyces</taxon>
    </lineage>
</organism>